<reference evidence="2" key="1">
    <citation type="submission" date="2023-07" db="EMBL/GenBank/DDBJ databases">
        <authorList>
            <person name="Stuckert A."/>
        </authorList>
    </citation>
    <scope>NUCLEOTIDE SEQUENCE</scope>
</reference>
<evidence type="ECO:0000256" key="1">
    <source>
        <dbReference type="SAM" id="MobiDB-lite"/>
    </source>
</evidence>
<name>A0ABN9LSL5_9NEOB</name>
<dbReference type="Proteomes" id="UP001176940">
    <property type="component" value="Unassembled WGS sequence"/>
</dbReference>
<proteinExistence type="predicted"/>
<comment type="caution">
    <text evidence="2">The sequence shown here is derived from an EMBL/GenBank/DDBJ whole genome shotgun (WGS) entry which is preliminary data.</text>
</comment>
<sequence>MMYYKDDLRAGKEFSNNGSSKRSCPKDSEGTCPRSGWPALWTEWKTRSAPFWRRDDAGCVHCSHPESSHPTHRALCFTLRRRSVAASIQSAASPDAKRPVDAYP</sequence>
<evidence type="ECO:0000313" key="2">
    <source>
        <dbReference type="EMBL" id="CAJ0947292.1"/>
    </source>
</evidence>
<feature type="region of interest" description="Disordered" evidence="1">
    <location>
        <begin position="1"/>
        <end position="34"/>
    </location>
</feature>
<keyword evidence="3" id="KW-1185">Reference proteome</keyword>
<evidence type="ECO:0000313" key="3">
    <source>
        <dbReference type="Proteomes" id="UP001176940"/>
    </source>
</evidence>
<feature type="compositionally biased region" description="Basic and acidic residues" evidence="1">
    <location>
        <begin position="1"/>
        <end position="12"/>
    </location>
</feature>
<dbReference type="EMBL" id="CAUEEQ010026557">
    <property type="protein sequence ID" value="CAJ0947292.1"/>
    <property type="molecule type" value="Genomic_DNA"/>
</dbReference>
<gene>
    <name evidence="2" type="ORF">RIMI_LOCUS11634609</name>
</gene>
<protein>
    <submittedName>
        <fullName evidence="2">Uncharacterized protein</fullName>
    </submittedName>
</protein>
<organism evidence="2 3">
    <name type="scientific">Ranitomeya imitator</name>
    <name type="common">mimic poison frog</name>
    <dbReference type="NCBI Taxonomy" id="111125"/>
    <lineage>
        <taxon>Eukaryota</taxon>
        <taxon>Metazoa</taxon>
        <taxon>Chordata</taxon>
        <taxon>Craniata</taxon>
        <taxon>Vertebrata</taxon>
        <taxon>Euteleostomi</taxon>
        <taxon>Amphibia</taxon>
        <taxon>Batrachia</taxon>
        <taxon>Anura</taxon>
        <taxon>Neobatrachia</taxon>
        <taxon>Hyloidea</taxon>
        <taxon>Dendrobatidae</taxon>
        <taxon>Dendrobatinae</taxon>
        <taxon>Ranitomeya</taxon>
    </lineage>
</organism>
<accession>A0ABN9LSL5</accession>